<evidence type="ECO:0008006" key="2">
    <source>
        <dbReference type="Google" id="ProtNLM"/>
    </source>
</evidence>
<dbReference type="AlphaFoldDB" id="A0AB39U762"/>
<dbReference type="Gene3D" id="1.20.1290.10">
    <property type="entry name" value="AhpD-like"/>
    <property type="match status" value="1"/>
</dbReference>
<accession>A0AB39U762</accession>
<dbReference type="InterPro" id="IPR029032">
    <property type="entry name" value="AhpD-like"/>
</dbReference>
<reference evidence="1" key="1">
    <citation type="submission" date="2023-07" db="EMBL/GenBank/DDBJ databases">
        <title>Bifidobacterium aquikefiriaerophilum sp. nov. and Bifidobacterium eccum sp. nov., isolated from water kefir.</title>
        <authorList>
            <person name="Breselge S."/>
            <person name="Bellassi P."/>
            <person name="Barcenilla C."/>
            <person name="Alvarez-Ordonez A."/>
            <person name="Morelli L."/>
            <person name="Cotter P.D."/>
        </authorList>
    </citation>
    <scope>NUCLEOTIDE SEQUENCE</scope>
    <source>
        <strain evidence="1">WK041_4_12</strain>
    </source>
</reference>
<proteinExistence type="predicted"/>
<evidence type="ECO:0000313" key="1">
    <source>
        <dbReference type="EMBL" id="XDS44731.1"/>
    </source>
</evidence>
<organism evidence="1">
    <name type="scientific">Bifidobacterium aquikefiricola</name>
    <dbReference type="NCBI Taxonomy" id="3059038"/>
    <lineage>
        <taxon>Bacteria</taxon>
        <taxon>Bacillati</taxon>
        <taxon>Actinomycetota</taxon>
        <taxon>Actinomycetes</taxon>
        <taxon>Bifidobacteriales</taxon>
        <taxon>Bifidobacteriaceae</taxon>
        <taxon>Bifidobacterium</taxon>
    </lineage>
</organism>
<sequence>MARVAFATEENLNDDSLEEYRRLESAGKLSNMKRALLRDQATYEAYMAWYVSWQRLAEIIGTRAATVYAHAISTTNSCQLCSLFFVHDLRELGLDPSSFETTEEEELLQSLAQHIVKNPTTVPDSLFADLHEHYTDAEIIVLVGFAGQMIATNNFNSVLKIDVDSRLLPLQDEFHPATWRDAIPQ</sequence>
<protein>
    <recommendedName>
        <fullName evidence="2">Alkylhydroperoxidase</fullName>
    </recommendedName>
</protein>
<dbReference type="EMBL" id="CP129674">
    <property type="protein sequence ID" value="XDS44731.1"/>
    <property type="molecule type" value="Genomic_DNA"/>
</dbReference>
<dbReference type="KEGG" id="baqk:QN215_00885"/>
<dbReference type="SUPFAM" id="SSF69118">
    <property type="entry name" value="AhpD-like"/>
    <property type="match status" value="1"/>
</dbReference>
<name>A0AB39U762_9BIFI</name>
<dbReference type="RefSeq" id="WP_369344276.1">
    <property type="nucleotide sequence ID" value="NZ_CP129674.1"/>
</dbReference>
<gene>
    <name evidence="1" type="ORF">QN215_00885</name>
</gene>